<dbReference type="RefSeq" id="WP_244718895.1">
    <property type="nucleotide sequence ID" value="NZ_CP095049.1"/>
</dbReference>
<dbReference type="Proteomes" id="UP000831785">
    <property type="component" value="Chromosome"/>
</dbReference>
<accession>A0ABY4FAQ9</accession>
<sequence length="159" mass="18404">MEFKNLKLTNSHVCDCMSGAINTNSEMFIRRIGAKKVKAGDFKVKIEREDTVDGDTCDEFCSQREISINNIERYDKDEIIESYKIELMKQKKYAPNIEFFYSEFCFSDGSGRVKHTPQHGHESHHDFYKSDTFDISMLQINGDPVRVAFVNTLVQEPSK</sequence>
<proteinExistence type="predicted"/>
<reference evidence="1 2" key="1">
    <citation type="submission" date="2022-04" db="EMBL/GenBank/DDBJ databases">
        <title>Hymenobacter sp. isolated from the air.</title>
        <authorList>
            <person name="Won M."/>
            <person name="Lee C.-M."/>
            <person name="Woen H.-Y."/>
            <person name="Kwon S.-W."/>
        </authorList>
    </citation>
    <scope>NUCLEOTIDE SEQUENCE [LARGE SCALE GENOMIC DNA]</scope>
    <source>
        <strain evidence="2">5116 S-27</strain>
    </source>
</reference>
<keyword evidence="2" id="KW-1185">Reference proteome</keyword>
<name>A0ABY4FAQ9_9BACT</name>
<dbReference type="EMBL" id="CP095049">
    <property type="protein sequence ID" value="UOQ53525.1"/>
    <property type="molecule type" value="Genomic_DNA"/>
</dbReference>
<protein>
    <submittedName>
        <fullName evidence="1">Uncharacterized protein</fullName>
    </submittedName>
</protein>
<gene>
    <name evidence="1" type="ORF">MUN80_01915</name>
</gene>
<evidence type="ECO:0000313" key="1">
    <source>
        <dbReference type="EMBL" id="UOQ53525.1"/>
    </source>
</evidence>
<evidence type="ECO:0000313" key="2">
    <source>
        <dbReference type="Proteomes" id="UP000831785"/>
    </source>
</evidence>
<organism evidence="1 2">
    <name type="scientific">Hymenobacter cellulosivorans</name>
    <dbReference type="NCBI Taxonomy" id="2932249"/>
    <lineage>
        <taxon>Bacteria</taxon>
        <taxon>Pseudomonadati</taxon>
        <taxon>Bacteroidota</taxon>
        <taxon>Cytophagia</taxon>
        <taxon>Cytophagales</taxon>
        <taxon>Hymenobacteraceae</taxon>
        <taxon>Hymenobacter</taxon>
    </lineage>
</organism>